<proteinExistence type="predicted"/>
<dbReference type="AlphaFoldDB" id="A0A2U1FPA7"/>
<comment type="caution">
    <text evidence="1">The sequence shown here is derived from an EMBL/GenBank/DDBJ whole genome shotgun (WGS) entry which is preliminary data.</text>
</comment>
<accession>A0A2U1FPA7</accession>
<gene>
    <name evidence="1" type="ORF">C7382_10225</name>
</gene>
<name>A0A2U1FPA7_9PORP</name>
<protein>
    <submittedName>
        <fullName evidence="1">Uncharacterized protein</fullName>
    </submittedName>
</protein>
<evidence type="ECO:0000313" key="2">
    <source>
        <dbReference type="Proteomes" id="UP000245462"/>
    </source>
</evidence>
<reference evidence="1 2" key="1">
    <citation type="submission" date="2018-04" db="EMBL/GenBank/DDBJ databases">
        <title>Genomic Encyclopedia of Type Strains, Phase IV (KMG-IV): sequencing the most valuable type-strain genomes for metagenomic binning, comparative biology and taxonomic classification.</title>
        <authorList>
            <person name="Goeker M."/>
        </authorList>
    </citation>
    <scope>NUCLEOTIDE SEQUENCE [LARGE SCALE GENOMIC DNA]</scope>
    <source>
        <strain evidence="1 2">DSM 28520</strain>
    </source>
</reference>
<organism evidence="1 2">
    <name type="scientific">Porphyromonas loveana</name>
    <dbReference type="NCBI Taxonomy" id="1884669"/>
    <lineage>
        <taxon>Bacteria</taxon>
        <taxon>Pseudomonadati</taxon>
        <taxon>Bacteroidota</taxon>
        <taxon>Bacteroidia</taxon>
        <taxon>Bacteroidales</taxon>
        <taxon>Porphyromonadaceae</taxon>
        <taxon>Porphyromonas</taxon>
    </lineage>
</organism>
<dbReference type="Proteomes" id="UP000245462">
    <property type="component" value="Unassembled WGS sequence"/>
</dbReference>
<keyword evidence="2" id="KW-1185">Reference proteome</keyword>
<evidence type="ECO:0000313" key="1">
    <source>
        <dbReference type="EMBL" id="PVZ13984.1"/>
    </source>
</evidence>
<sequence>MGRSRRYGVSQKTCKAFVCGFEEKPGENTSVVVSDFYFHQDPFSFPNQSPEENLCFRRSGNDPILFARNWSVL</sequence>
<dbReference type="EMBL" id="QEKY01000002">
    <property type="protein sequence ID" value="PVZ13984.1"/>
    <property type="molecule type" value="Genomic_DNA"/>
</dbReference>